<dbReference type="Proteomes" id="UP000295192">
    <property type="component" value="Unassembled WGS sequence"/>
</dbReference>
<sequence>MSSGKLIRWGIASAGKISEDFVIALSTLPASDHQVVAVAARAQERAAEFAKKHGIPTALGSYEELAKSKDVDVVYIGVLNPQHYEVSLLMLNHGKHVLCEKPLAMNKKQVEGILAAAKANKRFFMEAVWSRFFPSYQHVRQLIDTGALGEIKDVQVNFGFPLANVDRLQKRELGGGVVYDLGIYTIQVSQWAFQEPPQKIESTGHTNAEGIDDDVSTTLTYSGGRTARMRISSREKLDNKAIIKGTKGQVTLIDFWTPNKLIDIDGKEKEWLPPKGKHATNYANSEAMRYEAEAVRQSILAGELENKTVSYADSLLFAQIEDTIRKQIGVLNKYDEQ</sequence>
<evidence type="ECO:0000256" key="10">
    <source>
        <dbReference type="ARBA" id="ARBA00049233"/>
    </source>
</evidence>
<evidence type="ECO:0000256" key="8">
    <source>
        <dbReference type="ARBA" id="ARBA00043025"/>
    </source>
</evidence>
<feature type="domain" description="GFO/IDH/MocA-like oxidoreductase" evidence="12">
    <location>
        <begin position="136"/>
        <end position="250"/>
    </location>
</feature>
<evidence type="ECO:0000313" key="13">
    <source>
        <dbReference type="EMBL" id="TDG47807.1"/>
    </source>
</evidence>
<evidence type="ECO:0000256" key="4">
    <source>
        <dbReference type="ARBA" id="ARBA00038984"/>
    </source>
</evidence>
<evidence type="ECO:0000256" key="6">
    <source>
        <dbReference type="ARBA" id="ARBA00042926"/>
    </source>
</evidence>
<dbReference type="GO" id="GO:0047115">
    <property type="term" value="F:trans-1,2-dihydrobenzene-1,2-diol dehydrogenase activity"/>
    <property type="evidence" value="ECO:0007669"/>
    <property type="project" value="UniProtKB-EC"/>
</dbReference>
<dbReference type="GO" id="GO:0000166">
    <property type="term" value="F:nucleotide binding"/>
    <property type="evidence" value="ECO:0007669"/>
    <property type="project" value="InterPro"/>
</dbReference>
<dbReference type="InterPro" id="IPR036291">
    <property type="entry name" value="NAD(P)-bd_dom_sf"/>
</dbReference>
<evidence type="ECO:0000256" key="1">
    <source>
        <dbReference type="ARBA" id="ARBA00010928"/>
    </source>
</evidence>
<proteinExistence type="inferred from homology"/>
<dbReference type="EC" id="1.1.1.179" evidence="4"/>
<evidence type="ECO:0000256" key="3">
    <source>
        <dbReference type="ARBA" id="ARBA00038853"/>
    </source>
</evidence>
<comment type="similarity">
    <text evidence="1">Belongs to the Gfo/Idh/MocA family.</text>
</comment>
<comment type="catalytic activity">
    <reaction evidence="9">
        <text>(1R,2R)-1,2-dihydrobenzene-1,2-diol + NADP(+) = catechol + NADPH + H(+)</text>
        <dbReference type="Rhea" id="RHEA:16729"/>
        <dbReference type="ChEBI" id="CHEBI:10702"/>
        <dbReference type="ChEBI" id="CHEBI:15378"/>
        <dbReference type="ChEBI" id="CHEBI:18135"/>
        <dbReference type="ChEBI" id="CHEBI:57783"/>
        <dbReference type="ChEBI" id="CHEBI:58349"/>
        <dbReference type="EC" id="1.3.1.20"/>
    </reaction>
</comment>
<dbReference type="PANTHER" id="PTHR22604">
    <property type="entry name" value="OXIDOREDUCTASES"/>
    <property type="match status" value="1"/>
</dbReference>
<dbReference type="EMBL" id="LSRL02000039">
    <property type="protein sequence ID" value="TDG47807.1"/>
    <property type="molecule type" value="Genomic_DNA"/>
</dbReference>
<dbReference type="Pfam" id="PF01408">
    <property type="entry name" value="GFO_IDH_MocA"/>
    <property type="match status" value="1"/>
</dbReference>
<protein>
    <recommendedName>
        <fullName evidence="5">Trans-1,2-dihydrobenzene-1,2-diol dehydrogenase</fullName>
        <ecNumber evidence="4">1.1.1.179</ecNumber>
        <ecNumber evidence="3">1.3.1.20</ecNumber>
    </recommendedName>
    <alternativeName>
        <fullName evidence="8">D-xylose 1-dehydrogenase</fullName>
    </alternativeName>
    <alternativeName>
        <fullName evidence="7">D-xylose-NADP dehydrogenase</fullName>
    </alternativeName>
    <alternativeName>
        <fullName evidence="6">Dimeric dihydrodiol dehydrogenase</fullName>
    </alternativeName>
</protein>
<accession>A0A484BG07</accession>
<organism evidence="13 14">
    <name type="scientific">Drosophila navojoa</name>
    <name type="common">Fruit fly</name>
    <dbReference type="NCBI Taxonomy" id="7232"/>
    <lineage>
        <taxon>Eukaryota</taxon>
        <taxon>Metazoa</taxon>
        <taxon>Ecdysozoa</taxon>
        <taxon>Arthropoda</taxon>
        <taxon>Hexapoda</taxon>
        <taxon>Insecta</taxon>
        <taxon>Pterygota</taxon>
        <taxon>Neoptera</taxon>
        <taxon>Endopterygota</taxon>
        <taxon>Diptera</taxon>
        <taxon>Brachycera</taxon>
        <taxon>Muscomorpha</taxon>
        <taxon>Ephydroidea</taxon>
        <taxon>Drosophilidae</taxon>
        <taxon>Drosophila</taxon>
    </lineage>
</organism>
<comment type="caution">
    <text evidence="13">The sequence shown here is derived from an EMBL/GenBank/DDBJ whole genome shotgun (WGS) entry which is preliminary data.</text>
</comment>
<evidence type="ECO:0000256" key="9">
    <source>
        <dbReference type="ARBA" id="ARBA00047423"/>
    </source>
</evidence>
<keyword evidence="2" id="KW-0560">Oxidoreductase</keyword>
<dbReference type="GO" id="GO:0047837">
    <property type="term" value="F:D-xylose 1-dehydrogenase (NADP+) activity"/>
    <property type="evidence" value="ECO:0007669"/>
    <property type="project" value="UniProtKB-EC"/>
</dbReference>
<dbReference type="EC" id="1.3.1.20" evidence="3"/>
<evidence type="ECO:0000256" key="7">
    <source>
        <dbReference type="ARBA" id="ARBA00042988"/>
    </source>
</evidence>
<keyword evidence="14" id="KW-1185">Reference proteome</keyword>
<evidence type="ECO:0000259" key="11">
    <source>
        <dbReference type="Pfam" id="PF01408"/>
    </source>
</evidence>
<evidence type="ECO:0000256" key="5">
    <source>
        <dbReference type="ARBA" id="ARBA00040603"/>
    </source>
</evidence>
<dbReference type="InterPro" id="IPR050984">
    <property type="entry name" value="Gfo/Idh/MocA_domain"/>
</dbReference>
<evidence type="ECO:0000259" key="12">
    <source>
        <dbReference type="Pfam" id="PF22725"/>
    </source>
</evidence>
<dbReference type="SUPFAM" id="SSF55347">
    <property type="entry name" value="Glyceraldehyde-3-phosphate dehydrogenase-like, C-terminal domain"/>
    <property type="match status" value="1"/>
</dbReference>
<dbReference type="SUPFAM" id="SSF51735">
    <property type="entry name" value="NAD(P)-binding Rossmann-fold domains"/>
    <property type="match status" value="1"/>
</dbReference>
<name>A0A484BG07_DRONA</name>
<feature type="domain" description="Gfo/Idh/MocA-like oxidoreductase N-terminal" evidence="11">
    <location>
        <begin position="7"/>
        <end position="125"/>
    </location>
</feature>
<gene>
    <name evidence="13" type="ORF">AWZ03_005761</name>
</gene>
<evidence type="ECO:0000313" key="14">
    <source>
        <dbReference type="Proteomes" id="UP000295192"/>
    </source>
</evidence>
<dbReference type="Pfam" id="PF22725">
    <property type="entry name" value="GFO_IDH_MocA_C3"/>
    <property type="match status" value="1"/>
</dbReference>
<dbReference type="OrthoDB" id="2129491at2759"/>
<dbReference type="PANTHER" id="PTHR22604:SF105">
    <property type="entry name" value="TRANS-1,2-DIHYDROBENZENE-1,2-DIOL DEHYDROGENASE"/>
    <property type="match status" value="1"/>
</dbReference>
<reference evidence="13 14" key="1">
    <citation type="journal article" date="2019" name="J. Hered.">
        <title>An Improved Genome Assembly for Drosophila navojoa, the Basal Species in the mojavensis Cluster.</title>
        <authorList>
            <person name="Vanderlinde T."/>
            <person name="Dupim E.G."/>
            <person name="Nazario-Yepiz N.O."/>
            <person name="Carvalho A.B."/>
        </authorList>
    </citation>
    <scope>NUCLEOTIDE SEQUENCE [LARGE SCALE GENOMIC DNA]</scope>
    <source>
        <strain evidence="13">Navoj_Jal97</strain>
        <tissue evidence="13">Whole organism</tissue>
    </source>
</reference>
<dbReference type="Gene3D" id="3.30.360.10">
    <property type="entry name" value="Dihydrodipicolinate Reductase, domain 2"/>
    <property type="match status" value="1"/>
</dbReference>
<dbReference type="Gene3D" id="3.40.50.720">
    <property type="entry name" value="NAD(P)-binding Rossmann-like Domain"/>
    <property type="match status" value="1"/>
</dbReference>
<dbReference type="OMA" id="AHETGKY"/>
<dbReference type="InterPro" id="IPR055170">
    <property type="entry name" value="GFO_IDH_MocA-like_dom"/>
</dbReference>
<dbReference type="InterPro" id="IPR000683">
    <property type="entry name" value="Gfo/Idh/MocA-like_OxRdtase_N"/>
</dbReference>
<evidence type="ECO:0000256" key="2">
    <source>
        <dbReference type="ARBA" id="ARBA00023002"/>
    </source>
</evidence>
<comment type="catalytic activity">
    <reaction evidence="10">
        <text>D-xylose + NADP(+) = D-xylono-1,5-lactone + NADPH + H(+)</text>
        <dbReference type="Rhea" id="RHEA:22000"/>
        <dbReference type="ChEBI" id="CHEBI:15378"/>
        <dbReference type="ChEBI" id="CHEBI:15867"/>
        <dbReference type="ChEBI" id="CHEBI:53455"/>
        <dbReference type="ChEBI" id="CHEBI:57783"/>
        <dbReference type="ChEBI" id="CHEBI:58349"/>
        <dbReference type="EC" id="1.1.1.179"/>
    </reaction>
</comment>
<dbReference type="STRING" id="7232.A0A484BG07"/>
<dbReference type="AlphaFoldDB" id="A0A484BG07"/>